<evidence type="ECO:0000313" key="1">
    <source>
        <dbReference type="EMBL" id="KAF2542017.1"/>
    </source>
</evidence>
<proteinExistence type="predicted"/>
<reference evidence="2" key="1">
    <citation type="submission" date="2019-12" db="EMBL/GenBank/DDBJ databases">
        <title>Genome sequencing and annotation of Brassica cretica.</title>
        <authorList>
            <person name="Studholme D.J."/>
            <person name="Sarris P.F."/>
        </authorList>
    </citation>
    <scope>NUCLEOTIDE SEQUENCE</scope>
    <source>
        <strain evidence="1">PFS-001/15</strain>
        <strain evidence="2">PFS-102/07</strain>
        <tissue evidence="2">Leaf</tissue>
    </source>
</reference>
<comment type="caution">
    <text evidence="2">The sequence shown here is derived from an EMBL/GenBank/DDBJ whole genome shotgun (WGS) entry which is preliminary data.</text>
</comment>
<organism evidence="2">
    <name type="scientific">Brassica cretica</name>
    <name type="common">Mustard</name>
    <dbReference type="NCBI Taxonomy" id="69181"/>
    <lineage>
        <taxon>Eukaryota</taxon>
        <taxon>Viridiplantae</taxon>
        <taxon>Streptophyta</taxon>
        <taxon>Embryophyta</taxon>
        <taxon>Tracheophyta</taxon>
        <taxon>Spermatophyta</taxon>
        <taxon>Magnoliopsida</taxon>
        <taxon>eudicotyledons</taxon>
        <taxon>Gunneridae</taxon>
        <taxon>Pentapetalae</taxon>
        <taxon>rosids</taxon>
        <taxon>malvids</taxon>
        <taxon>Brassicales</taxon>
        <taxon>Brassicaceae</taxon>
        <taxon>Brassiceae</taxon>
        <taxon>Brassica</taxon>
    </lineage>
</organism>
<dbReference type="EMBL" id="QGKY02000246">
    <property type="protein sequence ID" value="KAF2584974.1"/>
    <property type="molecule type" value="Genomic_DNA"/>
</dbReference>
<protein>
    <submittedName>
        <fullName evidence="2">Uncharacterized protein</fullName>
    </submittedName>
</protein>
<sequence>MDKTSICIDLQKVLLIGGFPFPEGRGRFQGPDPEYFIFAPYCSIRHRTREITCALKSTRVAYSQQASLRKDIAPVIMRYQMEKLWVSDGVLETVEPGALMFHEEKLMY</sequence>
<accession>A0A8S9JS68</accession>
<name>A0A8S9JS68_BRACR</name>
<evidence type="ECO:0000313" key="2">
    <source>
        <dbReference type="EMBL" id="KAF2584974.1"/>
    </source>
</evidence>
<dbReference type="Proteomes" id="UP000712281">
    <property type="component" value="Unassembled WGS sequence"/>
</dbReference>
<gene>
    <name evidence="1" type="ORF">F2Q68_00030470</name>
    <name evidence="2" type="ORF">F2Q70_00035337</name>
</gene>
<dbReference type="AlphaFoldDB" id="A0A8S9JS68"/>
<dbReference type="EMBL" id="QGKW02002005">
    <property type="protein sequence ID" value="KAF2542017.1"/>
    <property type="molecule type" value="Genomic_DNA"/>
</dbReference>